<feature type="transmembrane region" description="Helical" evidence="5">
    <location>
        <begin position="46"/>
        <end position="69"/>
    </location>
</feature>
<evidence type="ECO:0000256" key="2">
    <source>
        <dbReference type="ARBA" id="ARBA00022692"/>
    </source>
</evidence>
<keyword evidence="7" id="KW-1185">Reference proteome</keyword>
<dbReference type="PANTHER" id="PTHR11785:SF512">
    <property type="entry name" value="SOBREMESA, ISOFORM B"/>
    <property type="match status" value="1"/>
</dbReference>
<feature type="transmembrane region" description="Helical" evidence="5">
    <location>
        <begin position="429"/>
        <end position="447"/>
    </location>
</feature>
<gene>
    <name evidence="6" type="ORF">VCO01S_34200</name>
</gene>
<dbReference type="GO" id="GO:0016020">
    <property type="term" value="C:membrane"/>
    <property type="evidence" value="ECO:0007669"/>
    <property type="project" value="UniProtKB-SubCell"/>
</dbReference>
<feature type="transmembrane region" description="Helical" evidence="5">
    <location>
        <begin position="198"/>
        <end position="223"/>
    </location>
</feature>
<feature type="transmembrane region" description="Helical" evidence="5">
    <location>
        <begin position="401"/>
        <end position="423"/>
    </location>
</feature>
<feature type="transmembrane region" description="Helical" evidence="5">
    <location>
        <begin position="90"/>
        <end position="115"/>
    </location>
</feature>
<dbReference type="GO" id="GO:0015179">
    <property type="term" value="F:L-amino acid transmembrane transporter activity"/>
    <property type="evidence" value="ECO:0007669"/>
    <property type="project" value="TreeGrafter"/>
</dbReference>
<dbReference type="Proteomes" id="UP000318242">
    <property type="component" value="Unassembled WGS sequence"/>
</dbReference>
<dbReference type="Pfam" id="PF13520">
    <property type="entry name" value="AA_permease_2"/>
    <property type="match status" value="1"/>
</dbReference>
<organism evidence="6 7">
    <name type="scientific">Vibrio comitans NBRC 102076</name>
    <dbReference type="NCBI Taxonomy" id="1219078"/>
    <lineage>
        <taxon>Bacteria</taxon>
        <taxon>Pseudomonadati</taxon>
        <taxon>Pseudomonadota</taxon>
        <taxon>Gammaproteobacteria</taxon>
        <taxon>Vibrionales</taxon>
        <taxon>Vibrionaceae</taxon>
        <taxon>Vibrio</taxon>
    </lineage>
</organism>
<feature type="transmembrane region" description="Helical" evidence="5">
    <location>
        <begin position="372"/>
        <end position="389"/>
    </location>
</feature>
<feature type="transmembrane region" description="Helical" evidence="5">
    <location>
        <begin position="12"/>
        <end position="34"/>
    </location>
</feature>
<evidence type="ECO:0000256" key="5">
    <source>
        <dbReference type="SAM" id="Phobius"/>
    </source>
</evidence>
<evidence type="ECO:0000256" key="1">
    <source>
        <dbReference type="ARBA" id="ARBA00004141"/>
    </source>
</evidence>
<keyword evidence="3 5" id="KW-1133">Transmembrane helix</keyword>
<dbReference type="Gene3D" id="1.20.1740.10">
    <property type="entry name" value="Amino acid/polyamine transporter I"/>
    <property type="match status" value="1"/>
</dbReference>
<keyword evidence="2 5" id="KW-0812">Transmembrane</keyword>
<sequence length="454" mass="48046">MKVHEKLQPKYGLGTAVSLVVGIVVGIGIFFKAGPVLQATGGNGTYAVIAWVLAALLTTVAAIVISEIASMGSKTGGLMSFSETAWGERFGFFVGWVQTVLYIPLILAVILYYSAVFTCAFLQIEPTLPVLAGLSALYFVTFAAANLLAESLGGLLQRIATLIKLIPLLGIALFGFFYQGEAVTASADAIASVSEVSFAAAIAAAMIPVLFAFDGWIFVTTIAHEIKNPQRNLPLAMVGGLAIIGLVYVMFTLGLLSVAEGASYANGEMGVSEVANLLFGESLGRTLSFFIVISALGGFNGLMLLGMRMPYSLAMRRNFIGSQALLTVSTRTNLPVRSGLTMLALLALYMTAGFTLAGTGIHAGIFDLYGDLPIALMWIIYAVLFLGVWRLRKTQPDAKRLIRVPALPVFVLLAIAGTGYALYGFVPANITSFALSCVVATIGLIVYSRSEARD</sequence>
<dbReference type="PIRSF" id="PIRSF006060">
    <property type="entry name" value="AA_transporter"/>
    <property type="match status" value="1"/>
</dbReference>
<evidence type="ECO:0000256" key="4">
    <source>
        <dbReference type="ARBA" id="ARBA00023136"/>
    </source>
</evidence>
<feature type="transmembrane region" description="Helical" evidence="5">
    <location>
        <begin position="340"/>
        <end position="366"/>
    </location>
</feature>
<protein>
    <submittedName>
        <fullName evidence="6">Amino acid permease</fullName>
    </submittedName>
</protein>
<comment type="subcellular location">
    <subcellularLocation>
        <location evidence="1">Membrane</location>
        <topology evidence="1">Multi-pass membrane protein</topology>
    </subcellularLocation>
</comment>
<proteinExistence type="predicted"/>
<keyword evidence="4 5" id="KW-0472">Membrane</keyword>
<evidence type="ECO:0000313" key="6">
    <source>
        <dbReference type="EMBL" id="GEA62227.1"/>
    </source>
</evidence>
<name>A0A4Y3ISM5_9VIBR</name>
<reference evidence="6 7" key="1">
    <citation type="submission" date="2019-06" db="EMBL/GenBank/DDBJ databases">
        <title>Whole genome shotgun sequence of Vibrio comitans NBRC 102076.</title>
        <authorList>
            <person name="Hosoyama A."/>
            <person name="Uohara A."/>
            <person name="Ohji S."/>
            <person name="Ichikawa N."/>
        </authorList>
    </citation>
    <scope>NUCLEOTIDE SEQUENCE [LARGE SCALE GENOMIC DNA]</scope>
    <source>
        <strain evidence="6 7">NBRC 102076</strain>
    </source>
</reference>
<evidence type="ECO:0000256" key="3">
    <source>
        <dbReference type="ARBA" id="ARBA00022989"/>
    </source>
</evidence>
<dbReference type="EMBL" id="BJLH01000018">
    <property type="protein sequence ID" value="GEA62227.1"/>
    <property type="molecule type" value="Genomic_DNA"/>
</dbReference>
<feature type="transmembrane region" description="Helical" evidence="5">
    <location>
        <begin position="287"/>
        <end position="307"/>
    </location>
</feature>
<comment type="caution">
    <text evidence="6">The sequence shown here is derived from an EMBL/GenBank/DDBJ whole genome shotgun (WGS) entry which is preliminary data.</text>
</comment>
<feature type="transmembrane region" description="Helical" evidence="5">
    <location>
        <begin position="235"/>
        <end position="259"/>
    </location>
</feature>
<dbReference type="InterPro" id="IPR050598">
    <property type="entry name" value="AminoAcid_Transporter"/>
</dbReference>
<feature type="transmembrane region" description="Helical" evidence="5">
    <location>
        <begin position="161"/>
        <end position="178"/>
    </location>
</feature>
<accession>A0A4Y3ISM5</accession>
<dbReference type="PANTHER" id="PTHR11785">
    <property type="entry name" value="AMINO ACID TRANSPORTER"/>
    <property type="match status" value="1"/>
</dbReference>
<dbReference type="AlphaFoldDB" id="A0A4Y3ISM5"/>
<evidence type="ECO:0000313" key="7">
    <source>
        <dbReference type="Proteomes" id="UP000318242"/>
    </source>
</evidence>
<feature type="transmembrane region" description="Helical" evidence="5">
    <location>
        <begin position="127"/>
        <end position="149"/>
    </location>
</feature>
<dbReference type="InterPro" id="IPR002293">
    <property type="entry name" value="AA/rel_permease1"/>
</dbReference>